<dbReference type="eggNOG" id="ENOG502T2YC">
    <property type="taxonomic scope" value="Eukaryota"/>
</dbReference>
<reference evidence="3" key="1">
    <citation type="journal article" date="2010" name="Genome Biol.">
        <title>Genome sequence of the necrotrophic plant pathogen Pythium ultimum reveals original pathogenicity mechanisms and effector repertoire.</title>
        <authorList>
            <person name="Levesque C.A."/>
            <person name="Brouwer H."/>
            <person name="Cano L."/>
            <person name="Hamilton J.P."/>
            <person name="Holt C."/>
            <person name="Huitema E."/>
            <person name="Raffaele S."/>
            <person name="Robideau G.P."/>
            <person name="Thines M."/>
            <person name="Win J."/>
            <person name="Zerillo M.M."/>
            <person name="Beakes G.W."/>
            <person name="Boore J.L."/>
            <person name="Busam D."/>
            <person name="Dumas B."/>
            <person name="Ferriera S."/>
            <person name="Fuerstenberg S.I."/>
            <person name="Gachon C.M."/>
            <person name="Gaulin E."/>
            <person name="Govers F."/>
            <person name="Grenville-Briggs L."/>
            <person name="Horner N."/>
            <person name="Hostetler J."/>
            <person name="Jiang R.H."/>
            <person name="Johnson J."/>
            <person name="Krajaejun T."/>
            <person name="Lin H."/>
            <person name="Meijer H.J."/>
            <person name="Moore B."/>
            <person name="Morris P."/>
            <person name="Phuntmart V."/>
            <person name="Puiu D."/>
            <person name="Shetty J."/>
            <person name="Stajich J.E."/>
            <person name="Tripathy S."/>
            <person name="Wawra S."/>
            <person name="van West P."/>
            <person name="Whitty B.R."/>
            <person name="Coutinho P.M."/>
            <person name="Henrissat B."/>
            <person name="Martin F."/>
            <person name="Thomas P.D."/>
            <person name="Tyler B.M."/>
            <person name="De Vries R.P."/>
            <person name="Kamoun S."/>
            <person name="Yandell M."/>
            <person name="Tisserat N."/>
            <person name="Buell C.R."/>
        </authorList>
    </citation>
    <scope>NUCLEOTIDE SEQUENCE</scope>
    <source>
        <strain evidence="3">DAOM:BR144</strain>
    </source>
</reference>
<feature type="compositionally biased region" description="Polar residues" evidence="1">
    <location>
        <begin position="79"/>
        <end position="95"/>
    </location>
</feature>
<reference evidence="3" key="2">
    <citation type="submission" date="2010-04" db="EMBL/GenBank/DDBJ databases">
        <authorList>
            <person name="Buell R."/>
            <person name="Hamilton J."/>
            <person name="Hostetler J."/>
        </authorList>
    </citation>
    <scope>NUCLEOTIDE SEQUENCE [LARGE SCALE GENOMIC DNA]</scope>
    <source>
        <strain evidence="3">DAOM:BR144</strain>
    </source>
</reference>
<feature type="region of interest" description="Disordered" evidence="1">
    <location>
        <begin position="1"/>
        <end position="95"/>
    </location>
</feature>
<feature type="compositionally biased region" description="Polar residues" evidence="1">
    <location>
        <begin position="364"/>
        <end position="373"/>
    </location>
</feature>
<feature type="compositionally biased region" description="Pro residues" evidence="1">
    <location>
        <begin position="202"/>
        <end position="211"/>
    </location>
</feature>
<dbReference type="EMBL" id="GL376558">
    <property type="status" value="NOT_ANNOTATED_CDS"/>
    <property type="molecule type" value="Genomic_DNA"/>
</dbReference>
<keyword evidence="3" id="KW-1185">Reference proteome</keyword>
<dbReference type="HOGENOM" id="CLU_545750_0_0_1"/>
<name>K3WUT4_GLOUD</name>
<organism evidence="2 3">
    <name type="scientific">Globisporangium ultimum (strain ATCC 200006 / CBS 805.95 / DAOM BR144)</name>
    <name type="common">Pythium ultimum</name>
    <dbReference type="NCBI Taxonomy" id="431595"/>
    <lineage>
        <taxon>Eukaryota</taxon>
        <taxon>Sar</taxon>
        <taxon>Stramenopiles</taxon>
        <taxon>Oomycota</taxon>
        <taxon>Peronosporomycetes</taxon>
        <taxon>Pythiales</taxon>
        <taxon>Pythiaceae</taxon>
        <taxon>Globisporangium</taxon>
    </lineage>
</organism>
<evidence type="ECO:0000313" key="2">
    <source>
        <dbReference type="EnsemblProtists" id="PYU1_T008731"/>
    </source>
</evidence>
<feature type="compositionally biased region" description="Polar residues" evidence="1">
    <location>
        <begin position="491"/>
        <end position="500"/>
    </location>
</feature>
<feature type="region of interest" description="Disordered" evidence="1">
    <location>
        <begin position="173"/>
        <end position="218"/>
    </location>
</feature>
<feature type="region of interest" description="Disordered" evidence="1">
    <location>
        <begin position="462"/>
        <end position="500"/>
    </location>
</feature>
<dbReference type="VEuPathDB" id="FungiDB:PYU1_G008714"/>
<dbReference type="InParanoid" id="K3WUT4"/>
<reference evidence="2" key="3">
    <citation type="submission" date="2015-02" db="UniProtKB">
        <authorList>
            <consortium name="EnsemblProtists"/>
        </authorList>
    </citation>
    <scope>IDENTIFICATION</scope>
    <source>
        <strain evidence="2">DAOM BR144</strain>
    </source>
</reference>
<accession>K3WUT4</accession>
<dbReference type="Proteomes" id="UP000019132">
    <property type="component" value="Unassembled WGS sequence"/>
</dbReference>
<feature type="compositionally biased region" description="Polar residues" evidence="1">
    <location>
        <begin position="1"/>
        <end position="25"/>
    </location>
</feature>
<protein>
    <submittedName>
        <fullName evidence="2">Uncharacterized protein</fullName>
    </submittedName>
</protein>
<dbReference type="EnsemblProtists" id="PYU1_T008731">
    <property type="protein sequence ID" value="PYU1_T008731"/>
    <property type="gene ID" value="PYU1_G008714"/>
</dbReference>
<feature type="compositionally biased region" description="Basic and acidic residues" evidence="1">
    <location>
        <begin position="26"/>
        <end position="46"/>
    </location>
</feature>
<dbReference type="OMA" id="GILAYCS"/>
<feature type="compositionally biased region" description="Basic and acidic residues" evidence="1">
    <location>
        <begin position="55"/>
        <end position="77"/>
    </location>
</feature>
<evidence type="ECO:0000313" key="3">
    <source>
        <dbReference type="Proteomes" id="UP000019132"/>
    </source>
</evidence>
<sequence>MASTSPSPAAPFQMQSTSWIGSDNHAQQHEDGRQDTVCVREIEKLRSGSQEEDDTTLRPEDNNQDDNEKILVEREQGASDEQQVEQQNSELTKLKQENQSLTQQLKDLGVQYARHVRTLQAELQQSAVAHEQSEQELKRQITQLQKVHHDTVDNARRAQAQANLLRERVCQAEASSGNISPPQYVPAPLPRHVGPSQREPNYAPPPSPYPPHAVQRSMVPPVPSSHFTCHPPTGIPTGPSTVKVTRLGRNHSAPPGSVGVAQPVRQMNSSPPVNPFQWREDVMHDSHVHGYQAYNQSSPPRAPISASEPYQSTAPHFCQPPSGYFQPPQACLVQLSGQPQTVLPVGPGLPPTTSLSVCPLPDEASTSPNQSPDRQPLEKKASGGGILAYCSDLITSSLTPAASASKVMPAWNLFGNPTLSSQTSLDVEQGFSPPHHHQTRFGESFSPAAAIPAPPIGSGAELYGHSGNYIHTQPSHQVHPAPVVADPRSSGLPSYSPGSF</sequence>
<evidence type="ECO:0000256" key="1">
    <source>
        <dbReference type="SAM" id="MobiDB-lite"/>
    </source>
</evidence>
<proteinExistence type="predicted"/>
<feature type="region of interest" description="Disordered" evidence="1">
    <location>
        <begin position="344"/>
        <end position="380"/>
    </location>
</feature>
<dbReference type="AlphaFoldDB" id="K3WUT4"/>